<gene>
    <name evidence="1" type="ORF">EV182_008108</name>
</gene>
<sequence length="144" mass="16277">MSDDIRPDLIKQIAFAKQRRAREEQQRNVAFANIVAMSGITDRRDRSSGDRGSRNEVAPLISTLSRYNIAEIGQREGLGPGATYVGRRSHARRTRVRIPSEYGGYLAAMRASGGRDLEEYLIQEAIRQSLEEVEANREQQQEVD</sequence>
<evidence type="ECO:0000313" key="2">
    <source>
        <dbReference type="Proteomes" id="UP001145114"/>
    </source>
</evidence>
<comment type="caution">
    <text evidence="1">The sequence shown here is derived from an EMBL/GenBank/DDBJ whole genome shotgun (WGS) entry which is preliminary data.</text>
</comment>
<dbReference type="EMBL" id="JAMZIH010009173">
    <property type="protein sequence ID" value="KAJ1670595.1"/>
    <property type="molecule type" value="Genomic_DNA"/>
</dbReference>
<reference evidence="1" key="1">
    <citation type="submission" date="2022-06" db="EMBL/GenBank/DDBJ databases">
        <title>Phylogenomic reconstructions and comparative analyses of Kickxellomycotina fungi.</title>
        <authorList>
            <person name="Reynolds N.K."/>
            <person name="Stajich J.E."/>
            <person name="Barry K."/>
            <person name="Grigoriev I.V."/>
            <person name="Crous P."/>
            <person name="Smith M.E."/>
        </authorList>
    </citation>
    <scope>NUCLEOTIDE SEQUENCE</scope>
    <source>
        <strain evidence="1">RSA 2271</strain>
    </source>
</reference>
<organism evidence="1 2">
    <name type="scientific">Spiromyces aspiralis</name>
    <dbReference type="NCBI Taxonomy" id="68401"/>
    <lineage>
        <taxon>Eukaryota</taxon>
        <taxon>Fungi</taxon>
        <taxon>Fungi incertae sedis</taxon>
        <taxon>Zoopagomycota</taxon>
        <taxon>Kickxellomycotina</taxon>
        <taxon>Kickxellomycetes</taxon>
        <taxon>Kickxellales</taxon>
        <taxon>Kickxellaceae</taxon>
        <taxon>Spiromyces</taxon>
    </lineage>
</organism>
<feature type="non-terminal residue" evidence="1">
    <location>
        <position position="144"/>
    </location>
</feature>
<protein>
    <submittedName>
        <fullName evidence="1">Uncharacterized protein</fullName>
    </submittedName>
</protein>
<dbReference type="Proteomes" id="UP001145114">
    <property type="component" value="Unassembled WGS sequence"/>
</dbReference>
<name>A0ACC1H8T1_9FUNG</name>
<proteinExistence type="predicted"/>
<accession>A0ACC1H8T1</accession>
<keyword evidence="2" id="KW-1185">Reference proteome</keyword>
<evidence type="ECO:0000313" key="1">
    <source>
        <dbReference type="EMBL" id="KAJ1670595.1"/>
    </source>
</evidence>